<evidence type="ECO:0000256" key="1">
    <source>
        <dbReference type="SAM" id="MobiDB-lite"/>
    </source>
</evidence>
<protein>
    <submittedName>
        <fullName evidence="4">Photosystem reaction center protein H</fullName>
    </submittedName>
</protein>
<organism evidence="4 5">
    <name type="scientific">Halomonas urumqiensis</name>
    <dbReference type="NCBI Taxonomy" id="1684789"/>
    <lineage>
        <taxon>Bacteria</taxon>
        <taxon>Pseudomonadati</taxon>
        <taxon>Pseudomonadota</taxon>
        <taxon>Gammaproteobacteria</taxon>
        <taxon>Oceanospirillales</taxon>
        <taxon>Halomonadaceae</taxon>
        <taxon>Halomonas</taxon>
    </lineage>
</organism>
<keyword evidence="5" id="KW-1185">Reference proteome</keyword>
<evidence type="ECO:0000256" key="2">
    <source>
        <dbReference type="SAM" id="Phobius"/>
    </source>
</evidence>
<accession>A0A2N7UNZ6</accession>
<dbReference type="InterPro" id="IPR011033">
    <property type="entry name" value="PRC_barrel-like_sf"/>
</dbReference>
<feature type="domain" description="PRC-barrel" evidence="3">
    <location>
        <begin position="117"/>
        <end position="177"/>
    </location>
</feature>
<dbReference type="AlphaFoldDB" id="A0A2N7UNZ6"/>
<dbReference type="PANTHER" id="PTHR36505:SF1">
    <property type="entry name" value="BLR1072 PROTEIN"/>
    <property type="match status" value="1"/>
</dbReference>
<gene>
    <name evidence="4" type="ORF">C1H70_02955</name>
</gene>
<comment type="caution">
    <text evidence="4">The sequence shown here is derived from an EMBL/GenBank/DDBJ whole genome shotgun (WGS) entry which is preliminary data.</text>
</comment>
<evidence type="ECO:0000259" key="3">
    <source>
        <dbReference type="Pfam" id="PF05239"/>
    </source>
</evidence>
<sequence length="205" mass="22315">MVSSVRNRTDRSRCYDQDRMAFPLFGNGILDPGGSGRMPSITGETMMKKLTALILSAAFVPALALSTAVVAENHDDMQTETEHSPGEQNGEKQRNGDWNSDKQHANEAQLSGVPSGAFYATDVIGNNVIHRGSDEDVGEINDLIIGEDGRIVGVVVTTSGFLGLGGQDAGLSWDQIEHTMEDDESVFYTDMDEEMLKNSPKFERD</sequence>
<keyword evidence="2" id="KW-1133">Transmembrane helix</keyword>
<name>A0A2N7UNZ6_9GAMM</name>
<evidence type="ECO:0000313" key="4">
    <source>
        <dbReference type="EMBL" id="PMR82170.1"/>
    </source>
</evidence>
<dbReference type="PANTHER" id="PTHR36505">
    <property type="entry name" value="BLR1072 PROTEIN"/>
    <property type="match status" value="1"/>
</dbReference>
<keyword evidence="2" id="KW-0472">Membrane</keyword>
<reference evidence="4 5" key="1">
    <citation type="submission" date="2018-01" db="EMBL/GenBank/DDBJ databases">
        <title>Halomonas endophytica sp. nov., isolated from storage liquid in the stems of Populus euphratica.</title>
        <authorList>
            <person name="Chen C."/>
        </authorList>
    </citation>
    <scope>NUCLEOTIDE SEQUENCE [LARGE SCALE GENOMIC DNA]</scope>
    <source>
        <strain evidence="4 5">BZ-SZ-XJ27</strain>
    </source>
</reference>
<dbReference type="InterPro" id="IPR027275">
    <property type="entry name" value="PRC-brl_dom"/>
</dbReference>
<feature type="transmembrane region" description="Helical" evidence="2">
    <location>
        <begin position="50"/>
        <end position="71"/>
    </location>
</feature>
<dbReference type="Pfam" id="PF05239">
    <property type="entry name" value="PRC"/>
    <property type="match status" value="1"/>
</dbReference>
<evidence type="ECO:0000313" key="5">
    <source>
        <dbReference type="Proteomes" id="UP000235547"/>
    </source>
</evidence>
<feature type="region of interest" description="Disordered" evidence="1">
    <location>
        <begin position="76"/>
        <end position="104"/>
    </location>
</feature>
<dbReference type="Proteomes" id="UP000235547">
    <property type="component" value="Unassembled WGS sequence"/>
</dbReference>
<keyword evidence="2" id="KW-0812">Transmembrane</keyword>
<dbReference type="SUPFAM" id="SSF50346">
    <property type="entry name" value="PRC-barrel domain"/>
    <property type="match status" value="1"/>
</dbReference>
<dbReference type="OrthoDB" id="6366681at2"/>
<proteinExistence type="predicted"/>
<dbReference type="EMBL" id="PNRG01000005">
    <property type="protein sequence ID" value="PMR82170.1"/>
    <property type="molecule type" value="Genomic_DNA"/>
</dbReference>
<dbReference type="Gene3D" id="2.30.30.240">
    <property type="entry name" value="PRC-barrel domain"/>
    <property type="match status" value="1"/>
</dbReference>